<keyword evidence="2" id="KW-1133">Transmembrane helix</keyword>
<evidence type="ECO:0000256" key="2">
    <source>
        <dbReference type="SAM" id="Phobius"/>
    </source>
</evidence>
<feature type="transmembrane region" description="Helical" evidence="2">
    <location>
        <begin position="303"/>
        <end position="323"/>
    </location>
</feature>
<proteinExistence type="predicted"/>
<dbReference type="Pfam" id="PF13968">
    <property type="entry name" value="DUF4220"/>
    <property type="match status" value="1"/>
</dbReference>
<feature type="transmembrane region" description="Helical" evidence="2">
    <location>
        <begin position="335"/>
        <end position="356"/>
    </location>
</feature>
<keyword evidence="5" id="KW-1185">Reference proteome</keyword>
<keyword evidence="2" id="KW-0812">Transmembrane</keyword>
<name>A0A498H8K0_MALDO</name>
<feature type="region of interest" description="Disordered" evidence="1">
    <location>
        <begin position="557"/>
        <end position="576"/>
    </location>
</feature>
<dbReference type="InterPro" id="IPR007658">
    <property type="entry name" value="DUF594"/>
</dbReference>
<evidence type="ECO:0000313" key="5">
    <source>
        <dbReference type="Proteomes" id="UP000290289"/>
    </source>
</evidence>
<feature type="transmembrane region" description="Helical" evidence="2">
    <location>
        <begin position="142"/>
        <end position="160"/>
    </location>
</feature>
<accession>A0A498H8K0</accession>
<dbReference type="AlphaFoldDB" id="A0A498H8K0"/>
<feature type="transmembrane region" description="Helical" evidence="2">
    <location>
        <begin position="118"/>
        <end position="136"/>
    </location>
</feature>
<evidence type="ECO:0000259" key="3">
    <source>
        <dbReference type="Pfam" id="PF13968"/>
    </source>
</evidence>
<gene>
    <name evidence="4" type="ORF">DVH24_027875</name>
</gene>
<feature type="transmembrane region" description="Helical" evidence="2">
    <location>
        <begin position="446"/>
        <end position="463"/>
    </location>
</feature>
<dbReference type="Pfam" id="PF04578">
    <property type="entry name" value="DUF594"/>
    <property type="match status" value="1"/>
</dbReference>
<organism evidence="4 5">
    <name type="scientific">Malus domestica</name>
    <name type="common">Apple</name>
    <name type="synonym">Pyrus malus</name>
    <dbReference type="NCBI Taxonomy" id="3750"/>
    <lineage>
        <taxon>Eukaryota</taxon>
        <taxon>Viridiplantae</taxon>
        <taxon>Streptophyta</taxon>
        <taxon>Embryophyta</taxon>
        <taxon>Tracheophyta</taxon>
        <taxon>Spermatophyta</taxon>
        <taxon>Magnoliopsida</taxon>
        <taxon>eudicotyledons</taxon>
        <taxon>Gunneridae</taxon>
        <taxon>Pentapetalae</taxon>
        <taxon>rosids</taxon>
        <taxon>fabids</taxon>
        <taxon>Rosales</taxon>
        <taxon>Rosaceae</taxon>
        <taxon>Amygdaloideae</taxon>
        <taxon>Maleae</taxon>
        <taxon>Malus</taxon>
    </lineage>
</organism>
<evidence type="ECO:0000256" key="1">
    <source>
        <dbReference type="SAM" id="MobiDB-lite"/>
    </source>
</evidence>
<feature type="transmembrane region" description="Helical" evidence="2">
    <location>
        <begin position="50"/>
        <end position="69"/>
    </location>
</feature>
<dbReference type="InterPro" id="IPR025315">
    <property type="entry name" value="DUF4220"/>
</dbReference>
<protein>
    <recommendedName>
        <fullName evidence="3">DUF4220 domain-containing protein</fullName>
    </recommendedName>
</protein>
<keyword evidence="2" id="KW-0472">Membrane</keyword>
<feature type="transmembrane region" description="Helical" evidence="2">
    <location>
        <begin position="19"/>
        <end position="38"/>
    </location>
</feature>
<feature type="domain" description="DUF4220" evidence="3">
    <location>
        <begin position="55"/>
        <end position="434"/>
    </location>
</feature>
<feature type="transmembrane region" description="Helical" evidence="2">
    <location>
        <begin position="89"/>
        <end position="111"/>
    </location>
</feature>
<reference evidence="4 5" key="1">
    <citation type="submission" date="2018-10" db="EMBL/GenBank/DDBJ databases">
        <title>A high-quality apple genome assembly.</title>
        <authorList>
            <person name="Hu J."/>
        </authorList>
    </citation>
    <scope>NUCLEOTIDE SEQUENCE [LARGE SCALE GENOMIC DNA]</scope>
    <source>
        <strain evidence="5">cv. HFTH1</strain>
        <tissue evidence="4">Young leaf</tissue>
    </source>
</reference>
<sequence length="739" mass="84599">MAGKVNPIPNSIKKLWDKWNLRGFILLSLTLQTLLILFAPARKRTPNMGIMFIVWSSYLLADWAANFAIGLISNSQGDHAGDDYPGDLLAFWAPFLLLHLGGPDTITAFALEDNTLWLRHFLGLIFQVAAAVYVFIRSFPKNKLWLPTGLLFLAGIIKYAERTRSLYSASLDNFKEAMIKEADPGPNYAKLMEEYSSRKDSQLPTHIELTAERSKESRTVTYVIGKDELDSDIAVVKHAHYFYQIFKGLIVDLIFSFHERQESRAVFLERTPKEAFKLIAVELNFMYEALFTKAAVVHTKPAYILRVVSFSAIVIALVFFYRLEKEGLHSFDVRITYTLLFGAISLDSIAIVMLTFSDWTIAALNKFWQNSGLAKTIFGKYLDFKRSRWWPKAKTRNEGGQIPKTKATKCLEWIRRILFRRWYESVSTFNLIHYSLKEKRKISPTWYDYFGIGYIKVITLFGLKDLHDKLIYRTKKPLAEELWVFIFEQLISKSMLADDPETARKIGAARGDWVLEGSDWDSKVITKLLSYVVDVEYDKSILLWHIATELCFNDDKSEAEGEAGPEVSDETKKSKEHSKTISDYMLYLLVMQPSMMSSITGIGQIRFRDTCAEAKKFFSRRDLGSGQVKEACEKLLEVNTDVEPVAVKGDRSKSVLFDACILAKELRKLKDKKWELMSEVWVEIMSYTASHCRANDHAQLLSKGGELVTFVWLLMAHFGIGEQFQINEGHARAKLIVGK</sequence>
<comment type="caution">
    <text evidence="4">The sequence shown here is derived from an EMBL/GenBank/DDBJ whole genome shotgun (WGS) entry which is preliminary data.</text>
</comment>
<dbReference type="PANTHER" id="PTHR31325">
    <property type="entry name" value="OS01G0798800 PROTEIN-RELATED"/>
    <property type="match status" value="1"/>
</dbReference>
<dbReference type="STRING" id="3750.A0A498H8K0"/>
<evidence type="ECO:0000313" key="4">
    <source>
        <dbReference type="EMBL" id="RXH67728.1"/>
    </source>
</evidence>
<dbReference type="EMBL" id="RDQH01000343">
    <property type="protein sequence ID" value="RXH67728.1"/>
    <property type="molecule type" value="Genomic_DNA"/>
</dbReference>
<dbReference type="Proteomes" id="UP000290289">
    <property type="component" value="Chromosome 17"/>
</dbReference>